<organism evidence="2 3">
    <name type="scientific">Streptosporangium longisporum</name>
    <dbReference type="NCBI Taxonomy" id="46187"/>
    <lineage>
        <taxon>Bacteria</taxon>
        <taxon>Bacillati</taxon>
        <taxon>Actinomycetota</taxon>
        <taxon>Actinomycetes</taxon>
        <taxon>Streptosporangiales</taxon>
        <taxon>Streptosporangiaceae</taxon>
        <taxon>Streptosporangium</taxon>
    </lineage>
</organism>
<comment type="caution">
    <text evidence="2">The sequence shown here is derived from an EMBL/GenBank/DDBJ whole genome shotgun (WGS) entry which is preliminary data.</text>
</comment>
<gene>
    <name evidence="2" type="ORF">GCM10017559_05670</name>
</gene>
<evidence type="ECO:0000313" key="3">
    <source>
        <dbReference type="Proteomes" id="UP001499930"/>
    </source>
</evidence>
<dbReference type="EMBL" id="BAAAWD010000003">
    <property type="protein sequence ID" value="GAA2988662.1"/>
    <property type="molecule type" value="Genomic_DNA"/>
</dbReference>
<protein>
    <submittedName>
        <fullName evidence="2">Uncharacterized protein</fullName>
    </submittedName>
</protein>
<evidence type="ECO:0000256" key="1">
    <source>
        <dbReference type="SAM" id="MobiDB-lite"/>
    </source>
</evidence>
<name>A0ABN3XQZ0_9ACTN</name>
<accession>A0ABN3XQZ0</accession>
<dbReference type="Proteomes" id="UP001499930">
    <property type="component" value="Unassembled WGS sequence"/>
</dbReference>
<sequence>MRGRRARGGRGGLALRAEDAGRAQAGAQQSGAAEHLAPRELAGRELGVGNREVDDRRRVTLVEGVLGTVRVVVWVSMRVIVRVIVPVAHGVPFHPRRRERSGYPNTLAKTPEPLVNQIYPARGKLPTSD</sequence>
<evidence type="ECO:0000313" key="2">
    <source>
        <dbReference type="EMBL" id="GAA2988662.1"/>
    </source>
</evidence>
<feature type="compositionally biased region" description="Low complexity" evidence="1">
    <location>
        <begin position="22"/>
        <end position="33"/>
    </location>
</feature>
<proteinExistence type="predicted"/>
<reference evidence="2 3" key="1">
    <citation type="journal article" date="2019" name="Int. J. Syst. Evol. Microbiol.">
        <title>The Global Catalogue of Microorganisms (GCM) 10K type strain sequencing project: providing services to taxonomists for standard genome sequencing and annotation.</title>
        <authorList>
            <consortium name="The Broad Institute Genomics Platform"/>
            <consortium name="The Broad Institute Genome Sequencing Center for Infectious Disease"/>
            <person name="Wu L."/>
            <person name="Ma J."/>
        </authorList>
    </citation>
    <scope>NUCLEOTIDE SEQUENCE [LARGE SCALE GENOMIC DNA]</scope>
    <source>
        <strain evidence="2 3">JCM 3106</strain>
    </source>
</reference>
<feature type="region of interest" description="Disordered" evidence="1">
    <location>
        <begin position="1"/>
        <end position="39"/>
    </location>
</feature>
<keyword evidence="3" id="KW-1185">Reference proteome</keyword>